<feature type="domain" description="Glycosyltransferase 2-like" evidence="3">
    <location>
        <begin position="8"/>
        <end position="121"/>
    </location>
</feature>
<dbReference type="PANTHER" id="PTHR22916:SF51">
    <property type="entry name" value="GLYCOSYLTRANSFERASE EPSH-RELATED"/>
    <property type="match status" value="1"/>
</dbReference>
<dbReference type="GO" id="GO:0016758">
    <property type="term" value="F:hexosyltransferase activity"/>
    <property type="evidence" value="ECO:0007669"/>
    <property type="project" value="UniProtKB-ARBA"/>
</dbReference>
<dbReference type="CDD" id="cd00761">
    <property type="entry name" value="Glyco_tranf_GTA_type"/>
    <property type="match status" value="1"/>
</dbReference>
<dbReference type="Proteomes" id="UP000698963">
    <property type="component" value="Unassembled WGS sequence"/>
</dbReference>
<keyword evidence="1 4" id="KW-0328">Glycosyltransferase</keyword>
<dbReference type="RefSeq" id="WP_304121504.1">
    <property type="nucleotide sequence ID" value="NZ_DYZA01000081.1"/>
</dbReference>
<accession>A0A921AVI3</accession>
<name>A0A921AVI3_9BACT</name>
<evidence type="ECO:0000313" key="5">
    <source>
        <dbReference type="Proteomes" id="UP000698963"/>
    </source>
</evidence>
<reference evidence="4" key="2">
    <citation type="submission" date="2021-09" db="EMBL/GenBank/DDBJ databases">
        <authorList>
            <person name="Gilroy R."/>
        </authorList>
    </citation>
    <scope>NUCLEOTIDE SEQUENCE</scope>
    <source>
        <strain evidence="4">ChiGjej2B2-19336</strain>
    </source>
</reference>
<evidence type="ECO:0000259" key="3">
    <source>
        <dbReference type="Pfam" id="PF00535"/>
    </source>
</evidence>
<reference evidence="4" key="1">
    <citation type="journal article" date="2021" name="PeerJ">
        <title>Extensive microbial diversity within the chicken gut microbiome revealed by metagenomics and culture.</title>
        <authorList>
            <person name="Gilroy R."/>
            <person name="Ravi A."/>
            <person name="Getino M."/>
            <person name="Pursley I."/>
            <person name="Horton D.L."/>
            <person name="Alikhan N.F."/>
            <person name="Baker D."/>
            <person name="Gharbi K."/>
            <person name="Hall N."/>
            <person name="Watson M."/>
            <person name="Adriaenssens E.M."/>
            <person name="Foster-Nyarko E."/>
            <person name="Jarju S."/>
            <person name="Secka A."/>
            <person name="Antonio M."/>
            <person name="Oren A."/>
            <person name="Chaudhuri R.R."/>
            <person name="La Ragione R."/>
            <person name="Hildebrand F."/>
            <person name="Pallen M.J."/>
        </authorList>
    </citation>
    <scope>NUCLEOTIDE SEQUENCE</scope>
    <source>
        <strain evidence="4">ChiGjej2B2-19336</strain>
    </source>
</reference>
<dbReference type="InterPro" id="IPR029044">
    <property type="entry name" value="Nucleotide-diphossugar_trans"/>
</dbReference>
<dbReference type="Pfam" id="PF00535">
    <property type="entry name" value="Glycos_transf_2"/>
    <property type="match status" value="1"/>
</dbReference>
<evidence type="ECO:0000256" key="1">
    <source>
        <dbReference type="ARBA" id="ARBA00022676"/>
    </source>
</evidence>
<evidence type="ECO:0000256" key="2">
    <source>
        <dbReference type="ARBA" id="ARBA00022679"/>
    </source>
</evidence>
<gene>
    <name evidence="4" type="ORF">K8W16_04520</name>
</gene>
<sequence>MSGGPFLSVIIPVYNVEKYLARCLDSVLAQSFSDMEIICVDDGSTDSSPDILRAYAARDARIRLIHQKNRGIAAARNAGLDAAAGRYVAFVDSDDAVTPDIYKSIFSHCPEEAEGICFSAEEVSEPDAEK</sequence>
<dbReference type="EC" id="2.4.-.-" evidence="4"/>
<dbReference type="PANTHER" id="PTHR22916">
    <property type="entry name" value="GLYCOSYLTRANSFERASE"/>
    <property type="match status" value="1"/>
</dbReference>
<evidence type="ECO:0000313" key="4">
    <source>
        <dbReference type="EMBL" id="HJD96893.1"/>
    </source>
</evidence>
<dbReference type="Gene3D" id="3.90.550.10">
    <property type="entry name" value="Spore Coat Polysaccharide Biosynthesis Protein SpsA, Chain A"/>
    <property type="match status" value="1"/>
</dbReference>
<dbReference type="AlphaFoldDB" id="A0A921AVI3"/>
<comment type="caution">
    <text evidence="4">The sequence shown here is derived from an EMBL/GenBank/DDBJ whole genome shotgun (WGS) entry which is preliminary data.</text>
</comment>
<proteinExistence type="predicted"/>
<dbReference type="EMBL" id="DYZA01000081">
    <property type="protein sequence ID" value="HJD96893.1"/>
    <property type="molecule type" value="Genomic_DNA"/>
</dbReference>
<protein>
    <submittedName>
        <fullName evidence="4">Glycosyltransferase</fullName>
        <ecNumber evidence="4">2.4.-.-</ecNumber>
    </submittedName>
</protein>
<keyword evidence="2 4" id="KW-0808">Transferase</keyword>
<dbReference type="SUPFAM" id="SSF53448">
    <property type="entry name" value="Nucleotide-diphospho-sugar transferases"/>
    <property type="match status" value="1"/>
</dbReference>
<organism evidence="4 5">
    <name type="scientific">Mailhella massiliensis</name>
    <dbReference type="NCBI Taxonomy" id="1903261"/>
    <lineage>
        <taxon>Bacteria</taxon>
        <taxon>Pseudomonadati</taxon>
        <taxon>Thermodesulfobacteriota</taxon>
        <taxon>Desulfovibrionia</taxon>
        <taxon>Desulfovibrionales</taxon>
        <taxon>Desulfovibrionaceae</taxon>
        <taxon>Mailhella</taxon>
    </lineage>
</organism>
<feature type="non-terminal residue" evidence="4">
    <location>
        <position position="130"/>
    </location>
</feature>
<dbReference type="InterPro" id="IPR001173">
    <property type="entry name" value="Glyco_trans_2-like"/>
</dbReference>